<keyword evidence="1" id="KW-1133">Transmembrane helix</keyword>
<dbReference type="RefSeq" id="WP_252436829.1">
    <property type="nucleotide sequence ID" value="NZ_JAGSOV010000019.1"/>
</dbReference>
<gene>
    <name evidence="2" type="ORF">KDL28_08435</name>
</gene>
<dbReference type="Proteomes" id="UP001165283">
    <property type="component" value="Unassembled WGS sequence"/>
</dbReference>
<organism evidence="2 3">
    <name type="scientific">Pseudonocardia humida</name>
    <dbReference type="NCBI Taxonomy" id="2800819"/>
    <lineage>
        <taxon>Bacteria</taxon>
        <taxon>Bacillati</taxon>
        <taxon>Actinomycetota</taxon>
        <taxon>Actinomycetes</taxon>
        <taxon>Pseudonocardiales</taxon>
        <taxon>Pseudonocardiaceae</taxon>
        <taxon>Pseudonocardia</taxon>
    </lineage>
</organism>
<evidence type="ECO:0008006" key="4">
    <source>
        <dbReference type="Google" id="ProtNLM"/>
    </source>
</evidence>
<evidence type="ECO:0000313" key="2">
    <source>
        <dbReference type="EMBL" id="MCO1655083.1"/>
    </source>
</evidence>
<accession>A0ABT0ZWP2</accession>
<sequence>MRFYAERPARFLLQLLADVLVVAWVWLCVDVAGTARDVVLQLQTPANTLTGAGDGIRGAFDDAARTAGELPLVGEDLARALGAGTGAGDSIATAGRDMAGTVGTIAFGTAVGIVVLGVLPVLLTWLPLRLRYARSAGSAAGVRGVDSDLLALRAITNRPVRRLLRVSPDPAAAWRRDDREVVHALAALELRALGLRAPRHAPD</sequence>
<dbReference type="EMBL" id="JAGSOV010000019">
    <property type="protein sequence ID" value="MCO1655083.1"/>
    <property type="molecule type" value="Genomic_DNA"/>
</dbReference>
<reference evidence="2" key="1">
    <citation type="submission" date="2021-04" db="EMBL/GenBank/DDBJ databases">
        <title>Pseudonocardia sp. nov., isolated from sandy soil of mangrove forest.</title>
        <authorList>
            <person name="Zan Z."/>
            <person name="Huang R."/>
            <person name="Liu W."/>
        </authorList>
    </citation>
    <scope>NUCLEOTIDE SEQUENCE</scope>
    <source>
        <strain evidence="2">S2-4</strain>
    </source>
</reference>
<evidence type="ECO:0000256" key="1">
    <source>
        <dbReference type="SAM" id="Phobius"/>
    </source>
</evidence>
<feature type="transmembrane region" description="Helical" evidence="1">
    <location>
        <begin position="105"/>
        <end position="126"/>
    </location>
</feature>
<keyword evidence="3" id="KW-1185">Reference proteome</keyword>
<feature type="transmembrane region" description="Helical" evidence="1">
    <location>
        <begin position="12"/>
        <end position="32"/>
    </location>
</feature>
<proteinExistence type="predicted"/>
<protein>
    <recommendedName>
        <fullName evidence="4">Transmembrane protein</fullName>
    </recommendedName>
</protein>
<name>A0ABT0ZWP2_9PSEU</name>
<comment type="caution">
    <text evidence="2">The sequence shown here is derived from an EMBL/GenBank/DDBJ whole genome shotgun (WGS) entry which is preliminary data.</text>
</comment>
<keyword evidence="1" id="KW-0472">Membrane</keyword>
<evidence type="ECO:0000313" key="3">
    <source>
        <dbReference type="Proteomes" id="UP001165283"/>
    </source>
</evidence>
<keyword evidence="1" id="KW-0812">Transmembrane</keyword>